<dbReference type="Proteomes" id="UP000517523">
    <property type="component" value="Unassembled WGS sequence"/>
</dbReference>
<protein>
    <submittedName>
        <fullName evidence="1">Uncharacterized protein</fullName>
    </submittedName>
</protein>
<gene>
    <name evidence="1" type="ORF">FHS19_003250</name>
</gene>
<reference evidence="1 2" key="1">
    <citation type="submission" date="2020-08" db="EMBL/GenBank/DDBJ databases">
        <title>Genomic Encyclopedia of Type Strains, Phase III (KMG-III): the genomes of soil and plant-associated and newly described type strains.</title>
        <authorList>
            <person name="Whitman W."/>
        </authorList>
    </citation>
    <scope>NUCLEOTIDE SEQUENCE [LARGE SCALE GENOMIC DNA]</scope>
    <source>
        <strain evidence="1 2">CECT 5831</strain>
    </source>
</reference>
<evidence type="ECO:0000313" key="2">
    <source>
        <dbReference type="Proteomes" id="UP000517523"/>
    </source>
</evidence>
<name>A0A839TP57_9BACL</name>
<proteinExistence type="predicted"/>
<comment type="caution">
    <text evidence="1">The sequence shown here is derived from an EMBL/GenBank/DDBJ whole genome shotgun (WGS) entry which is preliminary data.</text>
</comment>
<sequence>MKTFEGSSFFDRLLFSLRHRAGYRYIEHKVALEGLFTVKGEDNYDKVDYESFSALVIFTLLNQLIFSYIYHVSEWTVKSQAEWAPTRAFVAIMNYHLE</sequence>
<accession>A0A839TP57</accession>
<organism evidence="1 2">
    <name type="scientific">Paenibacillus rhizosphaerae</name>
    <dbReference type="NCBI Taxonomy" id="297318"/>
    <lineage>
        <taxon>Bacteria</taxon>
        <taxon>Bacillati</taxon>
        <taxon>Bacillota</taxon>
        <taxon>Bacilli</taxon>
        <taxon>Bacillales</taxon>
        <taxon>Paenibacillaceae</taxon>
        <taxon>Paenibacillus</taxon>
    </lineage>
</organism>
<dbReference type="RefSeq" id="WP_183582747.1">
    <property type="nucleotide sequence ID" value="NZ_JACHXJ010000002.1"/>
</dbReference>
<evidence type="ECO:0000313" key="1">
    <source>
        <dbReference type="EMBL" id="MBB3128596.1"/>
    </source>
</evidence>
<dbReference type="AlphaFoldDB" id="A0A839TP57"/>
<dbReference type="EMBL" id="JACHXJ010000002">
    <property type="protein sequence ID" value="MBB3128596.1"/>
    <property type="molecule type" value="Genomic_DNA"/>
</dbReference>